<dbReference type="EMBL" id="MWWS01000004">
    <property type="protein sequence ID" value="OZG49837.1"/>
    <property type="molecule type" value="Genomic_DNA"/>
</dbReference>
<name>A0A261ESK2_9BIFI</name>
<accession>A0A261ESK2</accession>
<gene>
    <name evidence="2" type="ORF">BOCO_0354</name>
</gene>
<proteinExistence type="predicted"/>
<protein>
    <submittedName>
        <fullName evidence="2">Uncharacterized protein</fullName>
    </submittedName>
</protein>
<dbReference type="RefSeq" id="WP_094722403.1">
    <property type="nucleotide sequence ID" value="NZ_MWWS01000004.1"/>
</dbReference>
<comment type="caution">
    <text evidence="2">The sequence shown here is derived from an EMBL/GenBank/DDBJ whole genome shotgun (WGS) entry which is preliminary data.</text>
</comment>
<feature type="region of interest" description="Disordered" evidence="1">
    <location>
        <begin position="1"/>
        <end position="46"/>
    </location>
</feature>
<reference evidence="2 3" key="1">
    <citation type="journal article" date="2017" name="BMC Genomics">
        <title>Comparative genomic and phylogenomic analyses of the Bifidobacteriaceae family.</title>
        <authorList>
            <person name="Lugli G.A."/>
            <person name="Milani C."/>
            <person name="Turroni F."/>
            <person name="Duranti S."/>
            <person name="Mancabelli L."/>
            <person name="Mangifesta M."/>
            <person name="Ferrario C."/>
            <person name="Modesto M."/>
            <person name="Mattarelli P."/>
            <person name="Jiri K."/>
            <person name="van Sinderen D."/>
            <person name="Ventura M."/>
        </authorList>
    </citation>
    <scope>NUCLEOTIDE SEQUENCE [LARGE SCALE GENOMIC DNA]</scope>
    <source>
        <strain evidence="2 3">DSM 22924</strain>
    </source>
</reference>
<sequence>MGVPKHADPTHQDQSSQSVAGVKCEEYDAQKQHHRASTSNLMGTPPPELAVHFHFWPAHRKRPHEASNP</sequence>
<keyword evidence="3" id="KW-1185">Reference proteome</keyword>
<organism evidence="2 3">
    <name type="scientific">Bombiscardovia coagulans</name>
    <dbReference type="NCBI Taxonomy" id="686666"/>
    <lineage>
        <taxon>Bacteria</taxon>
        <taxon>Bacillati</taxon>
        <taxon>Actinomycetota</taxon>
        <taxon>Actinomycetes</taxon>
        <taxon>Bifidobacteriales</taxon>
        <taxon>Bifidobacteriaceae</taxon>
        <taxon>Bombiscardovia</taxon>
    </lineage>
</organism>
<evidence type="ECO:0000313" key="2">
    <source>
        <dbReference type="EMBL" id="OZG49837.1"/>
    </source>
</evidence>
<feature type="compositionally biased region" description="Basic and acidic residues" evidence="1">
    <location>
        <begin position="1"/>
        <end position="11"/>
    </location>
</feature>
<evidence type="ECO:0000256" key="1">
    <source>
        <dbReference type="SAM" id="MobiDB-lite"/>
    </source>
</evidence>
<dbReference type="Proteomes" id="UP000216004">
    <property type="component" value="Unassembled WGS sequence"/>
</dbReference>
<evidence type="ECO:0000313" key="3">
    <source>
        <dbReference type="Proteomes" id="UP000216004"/>
    </source>
</evidence>
<dbReference type="AlphaFoldDB" id="A0A261ESK2"/>